<keyword evidence="3" id="KW-1185">Reference proteome</keyword>
<reference evidence="2 3" key="1">
    <citation type="submission" date="2020-08" db="EMBL/GenBank/DDBJ databases">
        <title>Novel species isolated from subtropical streams in China.</title>
        <authorList>
            <person name="Lu H."/>
        </authorList>
    </citation>
    <scope>NUCLEOTIDE SEQUENCE [LARGE SCALE GENOMIC DNA]</scope>
    <source>
        <strain evidence="2 3">NL8W</strain>
    </source>
</reference>
<evidence type="ECO:0000313" key="2">
    <source>
        <dbReference type="EMBL" id="MBC3910931.1"/>
    </source>
</evidence>
<proteinExistence type="predicted"/>
<protein>
    <submittedName>
        <fullName evidence="2">Uncharacterized protein</fullName>
    </submittedName>
</protein>
<dbReference type="EMBL" id="JACOFX010000021">
    <property type="protein sequence ID" value="MBC3910931.1"/>
    <property type="molecule type" value="Genomic_DNA"/>
</dbReference>
<gene>
    <name evidence="2" type="ORF">H8L47_25490</name>
</gene>
<accession>A0ABR6ZH90</accession>
<sequence length="313" mass="33809">MFDQKTNEANMKKITLLVFLAFFESIAIAQTPTFTTTQQGTVMPVQCLACIGVRDVQLWDPAVGYREPVAGDFVTLADFSAVPALLRLTGPNGVFFQQSTVRLADLGQNPLVLKDSTNQSSWNRFGLVGESSYSGGTTNTYIAGLTVKNQQPWSSIIRQNSVCKGPVIRIAKQLLLGGDGRPAAPYNNVSGIFTEGAPGSVSSEAGLSNIANSHQLLCIGETVDADDYYKSLVDVQLKEMARDLASRTSVEKMRILMNEVLKSYIAESNQAIVDSTAAKVIDELVKRGAIVNPVVKPKSTSQRVKRVSVNTGK</sequence>
<dbReference type="Proteomes" id="UP000646911">
    <property type="component" value="Unassembled WGS sequence"/>
</dbReference>
<feature type="chain" id="PRO_5046895447" evidence="1">
    <location>
        <begin position="30"/>
        <end position="313"/>
    </location>
</feature>
<evidence type="ECO:0000313" key="3">
    <source>
        <dbReference type="Proteomes" id="UP000646911"/>
    </source>
</evidence>
<keyword evidence="1" id="KW-0732">Signal</keyword>
<name>A0ABR6ZH90_9BURK</name>
<dbReference type="RefSeq" id="WP_222616683.1">
    <property type="nucleotide sequence ID" value="NZ_JACOFX010000021.1"/>
</dbReference>
<feature type="signal peptide" evidence="1">
    <location>
        <begin position="1"/>
        <end position="29"/>
    </location>
</feature>
<comment type="caution">
    <text evidence="2">The sequence shown here is derived from an EMBL/GenBank/DDBJ whole genome shotgun (WGS) entry which is preliminary data.</text>
</comment>
<organism evidence="2 3">
    <name type="scientific">Undibacterium umbellatum</name>
    <dbReference type="NCBI Taxonomy" id="2762300"/>
    <lineage>
        <taxon>Bacteria</taxon>
        <taxon>Pseudomonadati</taxon>
        <taxon>Pseudomonadota</taxon>
        <taxon>Betaproteobacteria</taxon>
        <taxon>Burkholderiales</taxon>
        <taxon>Oxalobacteraceae</taxon>
        <taxon>Undibacterium</taxon>
    </lineage>
</organism>
<evidence type="ECO:0000256" key="1">
    <source>
        <dbReference type="SAM" id="SignalP"/>
    </source>
</evidence>